<protein>
    <recommendedName>
        <fullName evidence="5">Low affinity iron transporter</fullName>
    </recommendedName>
</protein>
<name>A0AAF0DMT4_9EURO</name>
<dbReference type="Pfam" id="PF04120">
    <property type="entry name" value="Iron_permease"/>
    <property type="match status" value="2"/>
</dbReference>
<evidence type="ECO:0000313" key="4">
    <source>
        <dbReference type="Proteomes" id="UP001219355"/>
    </source>
</evidence>
<dbReference type="Proteomes" id="UP001219355">
    <property type="component" value="Chromosome 4"/>
</dbReference>
<keyword evidence="2" id="KW-1133">Transmembrane helix</keyword>
<feature type="region of interest" description="Disordered" evidence="1">
    <location>
        <begin position="23"/>
        <end position="45"/>
    </location>
</feature>
<evidence type="ECO:0008006" key="5">
    <source>
        <dbReference type="Google" id="ProtNLM"/>
    </source>
</evidence>
<feature type="transmembrane region" description="Helical" evidence="2">
    <location>
        <begin position="190"/>
        <end position="210"/>
    </location>
</feature>
<reference evidence="3" key="1">
    <citation type="submission" date="2023-03" db="EMBL/GenBank/DDBJ databases">
        <title>Emydomyces testavorans Genome Sequence.</title>
        <authorList>
            <person name="Hoyer L."/>
        </authorList>
    </citation>
    <scope>NUCLEOTIDE SEQUENCE</scope>
    <source>
        <strain evidence="3">16-2883</strain>
    </source>
</reference>
<dbReference type="AlphaFoldDB" id="A0AAF0DMT4"/>
<feature type="transmembrane region" description="Helical" evidence="2">
    <location>
        <begin position="331"/>
        <end position="350"/>
    </location>
</feature>
<dbReference type="EMBL" id="CP120630">
    <property type="protein sequence ID" value="WEW60276.1"/>
    <property type="molecule type" value="Genomic_DNA"/>
</dbReference>
<dbReference type="GO" id="GO:0055085">
    <property type="term" value="P:transmembrane transport"/>
    <property type="evidence" value="ECO:0007669"/>
    <property type="project" value="InterPro"/>
</dbReference>
<feature type="transmembrane region" description="Helical" evidence="2">
    <location>
        <begin position="222"/>
        <end position="242"/>
    </location>
</feature>
<proteinExistence type="predicted"/>
<evidence type="ECO:0000256" key="2">
    <source>
        <dbReference type="SAM" id="Phobius"/>
    </source>
</evidence>
<keyword evidence="4" id="KW-1185">Reference proteome</keyword>
<evidence type="ECO:0000256" key="1">
    <source>
        <dbReference type="SAM" id="MobiDB-lite"/>
    </source>
</evidence>
<sequence length="520" mass="57911">MDRCMKILRKPGAKGEIEGVAPTQLLPEKHDGSQTTDHSNNMTGYTARSKSRRLDRWLDVVVRASGSEFVFFSILAGLLTWALLGIKYGTSDNWQVLISDVQAIVSYVFDSFLVRQQLNTYEEEMAVAAALQSRILSHSRMLKKVHLETGDGKNAPLVTLVEPQRSTLEFQRELPAENWFGRFVTRFARALGHLVTICLFWAGVFVWIGIGPLYGWSDKWELYMNSASSALMVFTFAFLANIRERHSAYSNRCLDAIFKVDSALESRLRSLTGDTLSNPLVVIPAPKVNRVQRVIFYYADFVGTLVGIVLLLTVIIAWVAVGPLLQFSSNWWLLIGTYAGLVGMNDGFVLRNMQARLRSYVDVEFAKVDAEDEQLFAISRVPMPEKERLPVQSLTHRISDAMNAICAHELTVVAGFVTILGLIAGASAMRWSFTGQLLCNVPPSLIESFFMIILITGHNAEEGRKRVDLHNVYDRRLKLLSAVDAMQSLGEKGSAPLTPLPIEKADDLGSASTGCRDLDV</sequence>
<gene>
    <name evidence="3" type="ORF">PRK78_005761</name>
</gene>
<feature type="compositionally biased region" description="Polar residues" evidence="1">
    <location>
        <begin position="33"/>
        <end position="45"/>
    </location>
</feature>
<feature type="transmembrane region" description="Helical" evidence="2">
    <location>
        <begin position="410"/>
        <end position="429"/>
    </location>
</feature>
<dbReference type="InterPro" id="IPR007251">
    <property type="entry name" value="Iron_permease_Fet4"/>
</dbReference>
<accession>A0AAF0DMT4</accession>
<feature type="region of interest" description="Disordered" evidence="1">
    <location>
        <begin position="497"/>
        <end position="520"/>
    </location>
</feature>
<keyword evidence="2" id="KW-0472">Membrane</keyword>
<feature type="transmembrane region" description="Helical" evidence="2">
    <location>
        <begin position="295"/>
        <end position="319"/>
    </location>
</feature>
<keyword evidence="2" id="KW-0812">Transmembrane</keyword>
<evidence type="ECO:0000313" key="3">
    <source>
        <dbReference type="EMBL" id="WEW60276.1"/>
    </source>
</evidence>
<organism evidence="3 4">
    <name type="scientific">Emydomyces testavorans</name>
    <dbReference type="NCBI Taxonomy" id="2070801"/>
    <lineage>
        <taxon>Eukaryota</taxon>
        <taxon>Fungi</taxon>
        <taxon>Dikarya</taxon>
        <taxon>Ascomycota</taxon>
        <taxon>Pezizomycotina</taxon>
        <taxon>Eurotiomycetes</taxon>
        <taxon>Eurotiomycetidae</taxon>
        <taxon>Onygenales</taxon>
        <taxon>Nannizziopsiaceae</taxon>
        <taxon>Emydomyces</taxon>
    </lineage>
</organism>